<dbReference type="AlphaFoldDB" id="A0AAN9TFQ9"/>
<gene>
    <name evidence="1" type="ORF">V9T40_001973</name>
</gene>
<dbReference type="EMBL" id="JBBCAQ010000022">
    <property type="protein sequence ID" value="KAK7590360.1"/>
    <property type="molecule type" value="Genomic_DNA"/>
</dbReference>
<organism evidence="1 2">
    <name type="scientific">Parthenolecanium corni</name>
    <dbReference type="NCBI Taxonomy" id="536013"/>
    <lineage>
        <taxon>Eukaryota</taxon>
        <taxon>Metazoa</taxon>
        <taxon>Ecdysozoa</taxon>
        <taxon>Arthropoda</taxon>
        <taxon>Hexapoda</taxon>
        <taxon>Insecta</taxon>
        <taxon>Pterygota</taxon>
        <taxon>Neoptera</taxon>
        <taxon>Paraneoptera</taxon>
        <taxon>Hemiptera</taxon>
        <taxon>Sternorrhyncha</taxon>
        <taxon>Coccoidea</taxon>
        <taxon>Coccidae</taxon>
        <taxon>Parthenolecanium</taxon>
    </lineage>
</organism>
<evidence type="ECO:0000313" key="1">
    <source>
        <dbReference type="EMBL" id="KAK7590360.1"/>
    </source>
</evidence>
<reference evidence="1 2" key="1">
    <citation type="submission" date="2024-03" db="EMBL/GenBank/DDBJ databases">
        <title>Adaptation during the transition from Ophiocordyceps entomopathogen to insect associate is accompanied by gene loss and intensified selection.</title>
        <authorList>
            <person name="Ward C.M."/>
            <person name="Onetto C.A."/>
            <person name="Borneman A.R."/>
        </authorList>
    </citation>
    <scope>NUCLEOTIDE SEQUENCE [LARGE SCALE GENOMIC DNA]</scope>
    <source>
        <strain evidence="1">AWRI1</strain>
        <tissue evidence="1">Single Adult Female</tissue>
    </source>
</reference>
<comment type="caution">
    <text evidence="1">The sequence shown here is derived from an EMBL/GenBank/DDBJ whole genome shotgun (WGS) entry which is preliminary data.</text>
</comment>
<proteinExistence type="predicted"/>
<sequence>MRFFFRKKCSAKLPEPTLNVPCGDTTDQMNIRSQRWKNRCVNQEKVLDLLHSSGKFSPKNTFSHYSPLPAIGTELNVTAKKPTLQRQRTYTVLNPIIVKGPIPKSSLYNQSTKIRIKRKESLQSIKNKCKNKKKFQPENLSEMNGTVFWFPV</sequence>
<dbReference type="Proteomes" id="UP001367676">
    <property type="component" value="Unassembled WGS sequence"/>
</dbReference>
<evidence type="ECO:0000313" key="2">
    <source>
        <dbReference type="Proteomes" id="UP001367676"/>
    </source>
</evidence>
<protein>
    <submittedName>
        <fullName evidence="1">Uncharacterized protein</fullName>
    </submittedName>
</protein>
<name>A0AAN9TFQ9_9HEMI</name>
<accession>A0AAN9TFQ9</accession>
<keyword evidence="2" id="KW-1185">Reference proteome</keyword>